<comment type="caution">
    <text evidence="2">The sequence shown here is derived from an EMBL/GenBank/DDBJ whole genome shotgun (WGS) entry which is preliminary data.</text>
</comment>
<dbReference type="EMBL" id="CAJOBJ010380023">
    <property type="protein sequence ID" value="CAF5227097.1"/>
    <property type="molecule type" value="Genomic_DNA"/>
</dbReference>
<reference evidence="2" key="1">
    <citation type="submission" date="2021-02" db="EMBL/GenBank/DDBJ databases">
        <authorList>
            <person name="Nowell W R."/>
        </authorList>
    </citation>
    <scope>NUCLEOTIDE SEQUENCE</scope>
</reference>
<accession>A0A8S3K3R6</accession>
<dbReference type="InterPro" id="IPR051320">
    <property type="entry name" value="Viral_Replic_Matur_Polypro"/>
</dbReference>
<dbReference type="AlphaFoldDB" id="A0A8S3K3R6"/>
<dbReference type="Gene3D" id="3.30.70.270">
    <property type="match status" value="1"/>
</dbReference>
<sequence length="87" mass="9941">MKAPATFQRLMDIVLAGLKWQCCLAYIEDHKYLGHVITNDGVKPDPELISSVKEFPQSMLGLTGYCRRFIQNYAKIAEPLLKQIRNT</sequence>
<dbReference type="PANTHER" id="PTHR33064:SF37">
    <property type="entry name" value="RIBONUCLEASE H"/>
    <property type="match status" value="1"/>
</dbReference>
<evidence type="ECO:0000313" key="2">
    <source>
        <dbReference type="EMBL" id="CAF5227097.1"/>
    </source>
</evidence>
<keyword evidence="1" id="KW-0732">Signal</keyword>
<dbReference type="InterPro" id="IPR043128">
    <property type="entry name" value="Rev_trsase/Diguanyl_cyclase"/>
</dbReference>
<dbReference type="InterPro" id="IPR043502">
    <property type="entry name" value="DNA/RNA_pol_sf"/>
</dbReference>
<evidence type="ECO:0000313" key="3">
    <source>
        <dbReference type="Proteomes" id="UP000681720"/>
    </source>
</evidence>
<dbReference type="Proteomes" id="UP000681720">
    <property type="component" value="Unassembled WGS sequence"/>
</dbReference>
<proteinExistence type="predicted"/>
<protein>
    <recommendedName>
        <fullName evidence="4">Reverse transcriptase</fullName>
    </recommendedName>
</protein>
<name>A0A8S3K3R6_9BILA</name>
<organism evidence="2 3">
    <name type="scientific">Rotaria magnacalcarata</name>
    <dbReference type="NCBI Taxonomy" id="392030"/>
    <lineage>
        <taxon>Eukaryota</taxon>
        <taxon>Metazoa</taxon>
        <taxon>Spiralia</taxon>
        <taxon>Gnathifera</taxon>
        <taxon>Rotifera</taxon>
        <taxon>Eurotatoria</taxon>
        <taxon>Bdelloidea</taxon>
        <taxon>Philodinida</taxon>
        <taxon>Philodinidae</taxon>
        <taxon>Rotaria</taxon>
    </lineage>
</organism>
<feature type="chain" id="PRO_5035779781" description="Reverse transcriptase" evidence="1">
    <location>
        <begin position="26"/>
        <end position="87"/>
    </location>
</feature>
<gene>
    <name evidence="2" type="ORF">GIL414_LOCUS87467</name>
</gene>
<dbReference type="SUPFAM" id="SSF56672">
    <property type="entry name" value="DNA/RNA polymerases"/>
    <property type="match status" value="1"/>
</dbReference>
<feature type="signal peptide" evidence="1">
    <location>
        <begin position="1"/>
        <end position="25"/>
    </location>
</feature>
<dbReference type="PANTHER" id="PTHR33064">
    <property type="entry name" value="POL PROTEIN"/>
    <property type="match status" value="1"/>
</dbReference>
<evidence type="ECO:0000256" key="1">
    <source>
        <dbReference type="SAM" id="SignalP"/>
    </source>
</evidence>
<evidence type="ECO:0008006" key="4">
    <source>
        <dbReference type="Google" id="ProtNLM"/>
    </source>
</evidence>